<gene>
    <name evidence="2" type="ORF">BO94DRAFT_24231</name>
</gene>
<evidence type="ECO:0000313" key="2">
    <source>
        <dbReference type="EMBL" id="PWY90417.1"/>
    </source>
</evidence>
<proteinExistence type="predicted"/>
<evidence type="ECO:0000256" key="1">
    <source>
        <dbReference type="SAM" id="MobiDB-lite"/>
    </source>
</evidence>
<dbReference type="AlphaFoldDB" id="A0A317WYS2"/>
<dbReference type="RefSeq" id="XP_025468795.1">
    <property type="nucleotide sequence ID" value="XM_025606379.1"/>
</dbReference>
<dbReference type="Proteomes" id="UP000246702">
    <property type="component" value="Unassembled WGS sequence"/>
</dbReference>
<sequence>MEIPQANDDISPAFHPLAVGEPDEQSQPPQEVSAVLSLLSDAGIHHCFIQQYAQIYYGSSIVQHDRVLCIQDEQFEQAVETLTSHSDILSPCGPNPLRSPSQLNHKYPRFKAIGWATFWLLVPGEYCHLDVKPENIEFSKGGLPYPKLAVYVQSAIDSRDDGLLQELIDGMDLTEEWGEEALDLGGQTDTKWLEDRFQAFVGDGVDPMFIWIDTTPVSRRKIWTEMVRNKQKRLGWKYPPEIYATRYRKHGAKDPRSVYRPGV</sequence>
<dbReference type="OrthoDB" id="3259529at2759"/>
<comment type="caution">
    <text evidence="2">The sequence shown here is derived from an EMBL/GenBank/DDBJ whole genome shotgun (WGS) entry which is preliminary data.</text>
</comment>
<keyword evidence="3" id="KW-1185">Reference proteome</keyword>
<dbReference type="GeneID" id="37108522"/>
<dbReference type="EMBL" id="MSFK01000010">
    <property type="protein sequence ID" value="PWY90417.1"/>
    <property type="molecule type" value="Genomic_DNA"/>
</dbReference>
<feature type="region of interest" description="Disordered" evidence="1">
    <location>
        <begin position="1"/>
        <end position="29"/>
    </location>
</feature>
<accession>A0A317WYS2</accession>
<organism evidence="2 3">
    <name type="scientific">Aspergillus sclerotioniger CBS 115572</name>
    <dbReference type="NCBI Taxonomy" id="1450535"/>
    <lineage>
        <taxon>Eukaryota</taxon>
        <taxon>Fungi</taxon>
        <taxon>Dikarya</taxon>
        <taxon>Ascomycota</taxon>
        <taxon>Pezizomycotina</taxon>
        <taxon>Eurotiomycetes</taxon>
        <taxon>Eurotiomycetidae</taxon>
        <taxon>Eurotiales</taxon>
        <taxon>Aspergillaceae</taxon>
        <taxon>Aspergillus</taxon>
        <taxon>Aspergillus subgen. Circumdati</taxon>
    </lineage>
</organism>
<evidence type="ECO:0000313" key="3">
    <source>
        <dbReference type="Proteomes" id="UP000246702"/>
    </source>
</evidence>
<name>A0A317WYS2_9EURO</name>
<dbReference type="Gene3D" id="3.30.70.790">
    <property type="entry name" value="UreE, C-terminal domain"/>
    <property type="match status" value="1"/>
</dbReference>
<reference evidence="2 3" key="1">
    <citation type="submission" date="2016-12" db="EMBL/GenBank/DDBJ databases">
        <title>The genomes of Aspergillus section Nigri reveals drivers in fungal speciation.</title>
        <authorList>
            <consortium name="DOE Joint Genome Institute"/>
            <person name="Vesth T.C."/>
            <person name="Nybo J."/>
            <person name="Theobald S."/>
            <person name="Brandl J."/>
            <person name="Frisvad J.C."/>
            <person name="Nielsen K.F."/>
            <person name="Lyhne E.K."/>
            <person name="Kogle M.E."/>
            <person name="Kuo A."/>
            <person name="Riley R."/>
            <person name="Clum A."/>
            <person name="Nolan M."/>
            <person name="Lipzen A."/>
            <person name="Salamov A."/>
            <person name="Henrissat B."/>
            <person name="Wiebenga A."/>
            <person name="De Vries R.P."/>
            <person name="Grigoriev I.V."/>
            <person name="Mortensen U.H."/>
            <person name="Andersen M.R."/>
            <person name="Baker S.E."/>
        </authorList>
    </citation>
    <scope>NUCLEOTIDE SEQUENCE [LARGE SCALE GENOMIC DNA]</scope>
    <source>
        <strain evidence="2 3">CBS 115572</strain>
    </source>
</reference>
<protein>
    <submittedName>
        <fullName evidence="2">Uncharacterized protein</fullName>
    </submittedName>
</protein>